<dbReference type="Proteomes" id="UP001166571">
    <property type="component" value="Unassembled WGS sequence"/>
</dbReference>
<organism evidence="2 3">
    <name type="scientific">Sphingopyxis jiangsuensis</name>
    <dbReference type="NCBI Taxonomy" id="2871171"/>
    <lineage>
        <taxon>Bacteria</taxon>
        <taxon>Pseudomonadati</taxon>
        <taxon>Pseudomonadota</taxon>
        <taxon>Alphaproteobacteria</taxon>
        <taxon>Sphingomonadales</taxon>
        <taxon>Sphingomonadaceae</taxon>
        <taxon>Sphingopyxis</taxon>
    </lineage>
</organism>
<evidence type="ECO:0000313" key="2">
    <source>
        <dbReference type="EMBL" id="MBY4637874.1"/>
    </source>
</evidence>
<name>A0ABS7MFS2_9SPHN</name>
<dbReference type="EMBL" id="JAILXK010000002">
    <property type="protein sequence ID" value="MBY4637874.1"/>
    <property type="molecule type" value="Genomic_DNA"/>
</dbReference>
<accession>A0ABS7MFS2</accession>
<protein>
    <recommendedName>
        <fullName evidence="4">Lipoprotein</fullName>
    </recommendedName>
</protein>
<feature type="signal peptide" evidence="1">
    <location>
        <begin position="1"/>
        <end position="19"/>
    </location>
</feature>
<keyword evidence="3" id="KW-1185">Reference proteome</keyword>
<gene>
    <name evidence="2" type="ORF">K5P26_12060</name>
</gene>
<evidence type="ECO:0008006" key="4">
    <source>
        <dbReference type="Google" id="ProtNLM"/>
    </source>
</evidence>
<comment type="caution">
    <text evidence="2">The sequence shown here is derived from an EMBL/GenBank/DDBJ whole genome shotgun (WGS) entry which is preliminary data.</text>
</comment>
<evidence type="ECO:0000313" key="3">
    <source>
        <dbReference type="Proteomes" id="UP001166571"/>
    </source>
</evidence>
<dbReference type="PROSITE" id="PS51257">
    <property type="entry name" value="PROKAR_LIPOPROTEIN"/>
    <property type="match status" value="1"/>
</dbReference>
<reference evidence="2" key="1">
    <citation type="submission" date="2021-08" db="EMBL/GenBank/DDBJ databases">
        <title>Sphingopyxis panaciterrulae sp. nov., isolated from the surface water of the Yellow Sea.</title>
        <authorList>
            <person name="Gao Z."/>
            <person name="Zhang D."/>
            <person name="Zhang A."/>
        </authorList>
    </citation>
    <scope>NUCLEOTIDE SEQUENCE</scope>
    <source>
        <strain evidence="2">XHP0097</strain>
    </source>
</reference>
<keyword evidence="1" id="KW-0732">Signal</keyword>
<feature type="chain" id="PRO_5047331006" description="Lipoprotein" evidence="1">
    <location>
        <begin position="20"/>
        <end position="103"/>
    </location>
</feature>
<evidence type="ECO:0000256" key="1">
    <source>
        <dbReference type="SAM" id="SignalP"/>
    </source>
</evidence>
<sequence length="103" mass="11218">MKRFISPLAVLALTLSACATPETRLRTGLNNAGLSKAMSGCMAERMVDRLSLLQLRRLSSLGSLKDREITDLTLDQFLRKVRALKDPEILGVTTSSAAVCALR</sequence>
<dbReference type="RefSeq" id="WP_222136989.1">
    <property type="nucleotide sequence ID" value="NZ_JAILXK010000002.1"/>
</dbReference>
<proteinExistence type="predicted"/>